<dbReference type="Pfam" id="PF13302">
    <property type="entry name" value="Acetyltransf_3"/>
    <property type="match status" value="1"/>
</dbReference>
<dbReference type="EMBL" id="PTIZ01000007">
    <property type="protein sequence ID" value="PPK75088.1"/>
    <property type="molecule type" value="Genomic_DNA"/>
</dbReference>
<dbReference type="GO" id="GO:0016747">
    <property type="term" value="F:acyltransferase activity, transferring groups other than amino-acyl groups"/>
    <property type="evidence" value="ECO:0007669"/>
    <property type="project" value="InterPro"/>
</dbReference>
<proteinExistence type="predicted"/>
<protein>
    <submittedName>
        <fullName evidence="2">Acetyltransferase (GNAT) family protein</fullName>
    </submittedName>
</protein>
<dbReference type="InterPro" id="IPR016181">
    <property type="entry name" value="Acyl_CoA_acyltransferase"/>
</dbReference>
<dbReference type="CDD" id="cd04301">
    <property type="entry name" value="NAT_SF"/>
    <property type="match status" value="1"/>
</dbReference>
<reference evidence="2 3" key="1">
    <citation type="submission" date="2018-02" db="EMBL/GenBank/DDBJ databases">
        <title>Subsurface microbial communities from deep shales in Ohio and West Virginia, USA.</title>
        <authorList>
            <person name="Wrighton K."/>
        </authorList>
    </citation>
    <scope>NUCLEOTIDE SEQUENCE [LARGE SCALE GENOMIC DNA]</scope>
    <source>
        <strain evidence="2 3">OWC-DMM</strain>
    </source>
</reference>
<dbReference type="RefSeq" id="WP_258076098.1">
    <property type="nucleotide sequence ID" value="NZ_PTIZ01000007.1"/>
</dbReference>
<dbReference type="SUPFAM" id="SSF55729">
    <property type="entry name" value="Acyl-CoA N-acyltransferases (Nat)"/>
    <property type="match status" value="1"/>
</dbReference>
<evidence type="ECO:0000313" key="2">
    <source>
        <dbReference type="EMBL" id="PPK75088.1"/>
    </source>
</evidence>
<evidence type="ECO:0000259" key="1">
    <source>
        <dbReference type="PROSITE" id="PS51186"/>
    </source>
</evidence>
<dbReference type="InterPro" id="IPR000182">
    <property type="entry name" value="GNAT_dom"/>
</dbReference>
<dbReference type="AlphaFoldDB" id="A0A2S6HCA8"/>
<keyword evidence="2" id="KW-0808">Transferase</keyword>
<dbReference type="Proteomes" id="UP000240010">
    <property type="component" value="Unassembled WGS sequence"/>
</dbReference>
<name>A0A2S6HCA8_9GAMM</name>
<comment type="caution">
    <text evidence="2">The sequence shown here is derived from an EMBL/GenBank/DDBJ whole genome shotgun (WGS) entry which is preliminary data.</text>
</comment>
<dbReference type="PROSITE" id="PS51186">
    <property type="entry name" value="GNAT"/>
    <property type="match status" value="1"/>
</dbReference>
<dbReference type="Gene3D" id="3.40.630.30">
    <property type="match status" value="1"/>
</dbReference>
<sequence length="226" mass="25797">MDGDYFGSIEEFTLPLRDGELVDFRPVKQNDKETLQKGMLALSSKSRYFRFFSPILKLSDTQLCDFTEIDQQNHVAWIALAHNQPEDRGLGIARFIRIQNQPEIAEFGVAVIDSYQHRGLGTILLAVLHRMASIKGIETLRGYVLADNTVMSNWLGRLGAVGVYENGVYRMDLIVSDDFFSSKCRKILADWGLKHNSQDLQKSAFSTRINCKQENLDYSNESNHWN</sequence>
<gene>
    <name evidence="2" type="ORF">B0F87_107332</name>
</gene>
<feature type="domain" description="N-acetyltransferase" evidence="1">
    <location>
        <begin position="22"/>
        <end position="187"/>
    </location>
</feature>
<evidence type="ECO:0000313" key="3">
    <source>
        <dbReference type="Proteomes" id="UP000240010"/>
    </source>
</evidence>
<organism evidence="2 3">
    <name type="scientific">Methylobacter tundripaludum</name>
    <dbReference type="NCBI Taxonomy" id="173365"/>
    <lineage>
        <taxon>Bacteria</taxon>
        <taxon>Pseudomonadati</taxon>
        <taxon>Pseudomonadota</taxon>
        <taxon>Gammaproteobacteria</taxon>
        <taxon>Methylococcales</taxon>
        <taxon>Methylococcaceae</taxon>
        <taxon>Methylobacter</taxon>
    </lineage>
</organism>
<accession>A0A2S6HCA8</accession>